<comment type="caution">
    <text evidence="1">The sequence shown here is derived from an EMBL/GenBank/DDBJ whole genome shotgun (WGS) entry which is preliminary data.</text>
</comment>
<evidence type="ECO:0000313" key="1">
    <source>
        <dbReference type="EMBL" id="KAL0399079.1"/>
    </source>
</evidence>
<gene>
    <name evidence="1" type="ORF">Sradi_2251200</name>
</gene>
<sequence length="57" mass="5972">MFHSTICPNSFFRKLPLSDLAGNKDLYIAGGVKTPADGMGSPGHARKLAMAILSAPV</sequence>
<reference evidence="1" key="2">
    <citation type="journal article" date="2024" name="Plant">
        <title>Genomic evolution and insights into agronomic trait innovations of Sesamum species.</title>
        <authorList>
            <person name="Miao H."/>
            <person name="Wang L."/>
            <person name="Qu L."/>
            <person name="Liu H."/>
            <person name="Sun Y."/>
            <person name="Le M."/>
            <person name="Wang Q."/>
            <person name="Wei S."/>
            <person name="Zheng Y."/>
            <person name="Lin W."/>
            <person name="Duan Y."/>
            <person name="Cao H."/>
            <person name="Xiong S."/>
            <person name="Wang X."/>
            <person name="Wei L."/>
            <person name="Li C."/>
            <person name="Ma Q."/>
            <person name="Ju M."/>
            <person name="Zhao R."/>
            <person name="Li G."/>
            <person name="Mu C."/>
            <person name="Tian Q."/>
            <person name="Mei H."/>
            <person name="Zhang T."/>
            <person name="Gao T."/>
            <person name="Zhang H."/>
        </authorList>
    </citation>
    <scope>NUCLEOTIDE SEQUENCE</scope>
    <source>
        <strain evidence="1">G02</strain>
    </source>
</reference>
<protein>
    <submittedName>
        <fullName evidence="1">Uncharacterized protein</fullName>
    </submittedName>
</protein>
<proteinExistence type="predicted"/>
<dbReference type="EMBL" id="JACGWJ010000009">
    <property type="protein sequence ID" value="KAL0399079.1"/>
    <property type="molecule type" value="Genomic_DNA"/>
</dbReference>
<reference evidence="1" key="1">
    <citation type="submission" date="2020-06" db="EMBL/GenBank/DDBJ databases">
        <authorList>
            <person name="Li T."/>
            <person name="Hu X."/>
            <person name="Zhang T."/>
            <person name="Song X."/>
            <person name="Zhang H."/>
            <person name="Dai N."/>
            <person name="Sheng W."/>
            <person name="Hou X."/>
            <person name="Wei L."/>
        </authorList>
    </citation>
    <scope>NUCLEOTIDE SEQUENCE</scope>
    <source>
        <strain evidence="1">G02</strain>
        <tissue evidence="1">Leaf</tissue>
    </source>
</reference>
<dbReference type="AlphaFoldDB" id="A0AAW2T3P2"/>
<name>A0AAW2T3P2_SESRA</name>
<organism evidence="1">
    <name type="scientific">Sesamum radiatum</name>
    <name type="common">Black benniseed</name>
    <dbReference type="NCBI Taxonomy" id="300843"/>
    <lineage>
        <taxon>Eukaryota</taxon>
        <taxon>Viridiplantae</taxon>
        <taxon>Streptophyta</taxon>
        <taxon>Embryophyta</taxon>
        <taxon>Tracheophyta</taxon>
        <taxon>Spermatophyta</taxon>
        <taxon>Magnoliopsida</taxon>
        <taxon>eudicotyledons</taxon>
        <taxon>Gunneridae</taxon>
        <taxon>Pentapetalae</taxon>
        <taxon>asterids</taxon>
        <taxon>lamiids</taxon>
        <taxon>Lamiales</taxon>
        <taxon>Pedaliaceae</taxon>
        <taxon>Sesamum</taxon>
    </lineage>
</organism>
<accession>A0AAW2T3P2</accession>